<keyword evidence="2" id="KW-1185">Reference proteome</keyword>
<protein>
    <submittedName>
        <fullName evidence="1">Uncharacterized protein</fullName>
    </submittedName>
</protein>
<evidence type="ECO:0000313" key="1">
    <source>
        <dbReference type="EMBL" id="KAI3809237.1"/>
    </source>
</evidence>
<sequence length="137" mass="16067">MGKADTPDVITTLPAPAPARLLRFGLFFVFFLRTMATTDHHQAGVWRIKALEDCSGWLERTTVEDMDNAVRAHLHDWKMIFLNDVKCQCELPESYEAYRKQQHRWHSGLMQLFRLWLPDIIKSKLFDVYLSLRSADE</sequence>
<reference evidence="1 2" key="2">
    <citation type="journal article" date="2022" name="Mol. Ecol. Resour.">
        <title>The genomes of chicory, endive, great burdock and yacon provide insights into Asteraceae paleo-polyploidization history and plant inulin production.</title>
        <authorList>
            <person name="Fan W."/>
            <person name="Wang S."/>
            <person name="Wang H."/>
            <person name="Wang A."/>
            <person name="Jiang F."/>
            <person name="Liu H."/>
            <person name="Zhao H."/>
            <person name="Xu D."/>
            <person name="Zhang Y."/>
        </authorList>
    </citation>
    <scope>NUCLEOTIDE SEQUENCE [LARGE SCALE GENOMIC DNA]</scope>
    <source>
        <strain evidence="2">cv. Yunnan</strain>
        <tissue evidence="1">Leaves</tissue>
    </source>
</reference>
<dbReference type="Proteomes" id="UP001056120">
    <property type="component" value="Linkage Group LG08"/>
</dbReference>
<evidence type="ECO:0000313" key="2">
    <source>
        <dbReference type="Proteomes" id="UP001056120"/>
    </source>
</evidence>
<dbReference type="EMBL" id="CM042025">
    <property type="protein sequence ID" value="KAI3809237.1"/>
    <property type="molecule type" value="Genomic_DNA"/>
</dbReference>
<organism evidence="1 2">
    <name type="scientific">Smallanthus sonchifolius</name>
    <dbReference type="NCBI Taxonomy" id="185202"/>
    <lineage>
        <taxon>Eukaryota</taxon>
        <taxon>Viridiplantae</taxon>
        <taxon>Streptophyta</taxon>
        <taxon>Embryophyta</taxon>
        <taxon>Tracheophyta</taxon>
        <taxon>Spermatophyta</taxon>
        <taxon>Magnoliopsida</taxon>
        <taxon>eudicotyledons</taxon>
        <taxon>Gunneridae</taxon>
        <taxon>Pentapetalae</taxon>
        <taxon>asterids</taxon>
        <taxon>campanulids</taxon>
        <taxon>Asterales</taxon>
        <taxon>Asteraceae</taxon>
        <taxon>Asteroideae</taxon>
        <taxon>Heliantheae alliance</taxon>
        <taxon>Millerieae</taxon>
        <taxon>Smallanthus</taxon>
    </lineage>
</organism>
<comment type="caution">
    <text evidence="1">The sequence shown here is derived from an EMBL/GenBank/DDBJ whole genome shotgun (WGS) entry which is preliminary data.</text>
</comment>
<reference evidence="2" key="1">
    <citation type="journal article" date="2022" name="Mol. Ecol. Resour.">
        <title>The genomes of chicory, endive, great burdock and yacon provide insights into Asteraceae palaeo-polyploidization history and plant inulin production.</title>
        <authorList>
            <person name="Fan W."/>
            <person name="Wang S."/>
            <person name="Wang H."/>
            <person name="Wang A."/>
            <person name="Jiang F."/>
            <person name="Liu H."/>
            <person name="Zhao H."/>
            <person name="Xu D."/>
            <person name="Zhang Y."/>
        </authorList>
    </citation>
    <scope>NUCLEOTIDE SEQUENCE [LARGE SCALE GENOMIC DNA]</scope>
    <source>
        <strain evidence="2">cv. Yunnan</strain>
    </source>
</reference>
<accession>A0ACB9IN51</accession>
<name>A0ACB9IN51_9ASTR</name>
<gene>
    <name evidence="1" type="ORF">L1987_25207</name>
</gene>
<proteinExistence type="predicted"/>